<dbReference type="PANTHER" id="PTHR43135:SF3">
    <property type="entry name" value="ALPHA-D-RIBOSE 1-METHYLPHOSPHONATE 5-TRIPHOSPHATE DIPHOSPHATASE"/>
    <property type="match status" value="1"/>
</dbReference>
<comment type="caution">
    <text evidence="3">The sequence shown here is derived from an EMBL/GenBank/DDBJ whole genome shotgun (WGS) entry which is preliminary data.</text>
</comment>
<sequence>MKRLINLMAVGMAFVSSASFGAQYIIVHAGHLMAVPGEKDATKQSIVIRDDKVLKVHSGYIDRDALTISQEDSVQVIDLKNKYVLPGLIDGHVHITDQLDSKNKLRRVEYSDPDTALFGAYNAKVMLDAGFTTVRDLGGRGGDAVFALRDAINNGFVEGPRIFAAGFVISPTGGHGQRIGYRDEVFKVVNHSGVCDGVDDCRRVVRDQVRRTADQIKFVATGGVLSEVAAGTGQQFFNDEIQAIVDTAHSLGRKVTAHAHNADGINAALRAGVDSIEHGTFANEESLTLFEETGAYLIPTLLAGATVSEIAMSKHSFFAPSVNEKALKVGPKLIETLSVAHERGIKIAFGTDSYVSKHGINAREFQLLVEAGLTPVEAIQTATVFGADNLGKSDELGTIESGKFADIIALDRDPSTDISALMQVGFVMKEGRVFKSK</sequence>
<dbReference type="Pfam" id="PF01979">
    <property type="entry name" value="Amidohydro_1"/>
    <property type="match status" value="1"/>
</dbReference>
<dbReference type="PANTHER" id="PTHR43135">
    <property type="entry name" value="ALPHA-D-RIBOSE 1-METHYLPHOSPHONATE 5-TRIPHOSPHATE DIPHOSPHATASE"/>
    <property type="match status" value="1"/>
</dbReference>
<protein>
    <submittedName>
        <fullName evidence="3">Amidohydrolase family protein</fullName>
    </submittedName>
</protein>
<dbReference type="RefSeq" id="WP_198824461.1">
    <property type="nucleotide sequence ID" value="NZ_JAEILT010000011.1"/>
</dbReference>
<organism evidence="3 4">
    <name type="scientific">Paraglaciecola chathamensis</name>
    <dbReference type="NCBI Taxonomy" id="368405"/>
    <lineage>
        <taxon>Bacteria</taxon>
        <taxon>Pseudomonadati</taxon>
        <taxon>Pseudomonadota</taxon>
        <taxon>Gammaproteobacteria</taxon>
        <taxon>Alteromonadales</taxon>
        <taxon>Alteromonadaceae</taxon>
        <taxon>Paraglaciecola</taxon>
    </lineage>
</organism>
<dbReference type="SUPFAM" id="SSF51338">
    <property type="entry name" value="Composite domain of metallo-dependent hydrolases"/>
    <property type="match status" value="1"/>
</dbReference>
<keyword evidence="1" id="KW-0732">Signal</keyword>
<dbReference type="InterPro" id="IPR006680">
    <property type="entry name" value="Amidohydro-rel"/>
</dbReference>
<dbReference type="Gene3D" id="3.20.20.140">
    <property type="entry name" value="Metal-dependent hydrolases"/>
    <property type="match status" value="1"/>
</dbReference>
<evidence type="ECO:0000259" key="2">
    <source>
        <dbReference type="Pfam" id="PF01979"/>
    </source>
</evidence>
<dbReference type="InterPro" id="IPR011059">
    <property type="entry name" value="Metal-dep_hydrolase_composite"/>
</dbReference>
<reference evidence="3 4" key="1">
    <citation type="submission" date="2020-12" db="EMBL/GenBank/DDBJ databases">
        <title>Draft genome sequences of nine environmental bacterial isolates colonizing plastic.</title>
        <authorList>
            <person name="Borre I."/>
            <person name="Sonnenschein E.C."/>
        </authorList>
    </citation>
    <scope>NUCLEOTIDE SEQUENCE [LARGE SCALE GENOMIC DNA]</scope>
    <source>
        <strain evidence="3 4">IB30</strain>
    </source>
</reference>
<feature type="domain" description="Amidohydrolase-related" evidence="2">
    <location>
        <begin position="83"/>
        <end position="433"/>
    </location>
</feature>
<evidence type="ECO:0000313" key="4">
    <source>
        <dbReference type="Proteomes" id="UP000649232"/>
    </source>
</evidence>
<dbReference type="InterPro" id="IPR032466">
    <property type="entry name" value="Metal_Hydrolase"/>
</dbReference>
<dbReference type="InterPro" id="IPR051781">
    <property type="entry name" value="Metallo-dep_Hydrolase"/>
</dbReference>
<evidence type="ECO:0000256" key="1">
    <source>
        <dbReference type="SAM" id="SignalP"/>
    </source>
</evidence>
<dbReference type="SUPFAM" id="SSF51556">
    <property type="entry name" value="Metallo-dependent hydrolases"/>
    <property type="match status" value="1"/>
</dbReference>
<dbReference type="Gene3D" id="2.30.40.10">
    <property type="entry name" value="Urease, subunit C, domain 1"/>
    <property type="match status" value="1"/>
</dbReference>
<name>A0ABS0WDU0_9ALTE</name>
<dbReference type="EMBL" id="JAEILT010000011">
    <property type="protein sequence ID" value="MBJ2136628.1"/>
    <property type="molecule type" value="Genomic_DNA"/>
</dbReference>
<proteinExistence type="predicted"/>
<feature type="chain" id="PRO_5046816907" evidence="1">
    <location>
        <begin position="22"/>
        <end position="437"/>
    </location>
</feature>
<accession>A0ABS0WDU0</accession>
<dbReference type="CDD" id="cd01299">
    <property type="entry name" value="Met_dep_hydrolase_A"/>
    <property type="match status" value="1"/>
</dbReference>
<gene>
    <name evidence="3" type="ORF">JEU11_09210</name>
</gene>
<evidence type="ECO:0000313" key="3">
    <source>
        <dbReference type="EMBL" id="MBJ2136628.1"/>
    </source>
</evidence>
<dbReference type="InterPro" id="IPR057744">
    <property type="entry name" value="OTAase-like"/>
</dbReference>
<dbReference type="Proteomes" id="UP000649232">
    <property type="component" value="Unassembled WGS sequence"/>
</dbReference>
<feature type="signal peptide" evidence="1">
    <location>
        <begin position="1"/>
        <end position="21"/>
    </location>
</feature>